<name>A0AAV7GHI7_DENCH</name>
<reference evidence="2 3" key="1">
    <citation type="journal article" date="2021" name="Hortic Res">
        <title>Chromosome-scale assembly of the Dendrobium chrysotoxum genome enhances the understanding of orchid evolution.</title>
        <authorList>
            <person name="Zhang Y."/>
            <person name="Zhang G.Q."/>
            <person name="Zhang D."/>
            <person name="Liu X.D."/>
            <person name="Xu X.Y."/>
            <person name="Sun W.H."/>
            <person name="Yu X."/>
            <person name="Zhu X."/>
            <person name="Wang Z.W."/>
            <person name="Zhao X."/>
            <person name="Zhong W.Y."/>
            <person name="Chen H."/>
            <person name="Yin W.L."/>
            <person name="Huang T."/>
            <person name="Niu S.C."/>
            <person name="Liu Z.J."/>
        </authorList>
    </citation>
    <scope>NUCLEOTIDE SEQUENCE [LARGE SCALE GENOMIC DNA]</scope>
    <source>
        <strain evidence="2">Lindl</strain>
    </source>
</reference>
<protein>
    <submittedName>
        <fullName evidence="2">Uncharacterized protein</fullName>
    </submittedName>
</protein>
<dbReference type="Proteomes" id="UP000775213">
    <property type="component" value="Unassembled WGS sequence"/>
</dbReference>
<feature type="region of interest" description="Disordered" evidence="1">
    <location>
        <begin position="51"/>
        <end position="73"/>
    </location>
</feature>
<gene>
    <name evidence="2" type="ORF">IEQ34_015366</name>
</gene>
<organism evidence="2 3">
    <name type="scientific">Dendrobium chrysotoxum</name>
    <name type="common">Orchid</name>
    <dbReference type="NCBI Taxonomy" id="161865"/>
    <lineage>
        <taxon>Eukaryota</taxon>
        <taxon>Viridiplantae</taxon>
        <taxon>Streptophyta</taxon>
        <taxon>Embryophyta</taxon>
        <taxon>Tracheophyta</taxon>
        <taxon>Spermatophyta</taxon>
        <taxon>Magnoliopsida</taxon>
        <taxon>Liliopsida</taxon>
        <taxon>Asparagales</taxon>
        <taxon>Orchidaceae</taxon>
        <taxon>Epidendroideae</taxon>
        <taxon>Malaxideae</taxon>
        <taxon>Dendrobiinae</taxon>
        <taxon>Dendrobium</taxon>
    </lineage>
</organism>
<accession>A0AAV7GHI7</accession>
<dbReference type="AlphaFoldDB" id="A0AAV7GHI7"/>
<comment type="caution">
    <text evidence="2">The sequence shown here is derived from an EMBL/GenBank/DDBJ whole genome shotgun (WGS) entry which is preliminary data.</text>
</comment>
<sequence>MIDIFTNMSLYPVKVLKKEEEEKKLANAAHQSSRIIGKDASPDLKSFIKQFPGASDNQNRGSEEASVAVGDESEESITLNEKLASWEASILSICGRHILEKSLRAVFGRVRRSIRTHHVTQYTVY</sequence>
<evidence type="ECO:0000313" key="3">
    <source>
        <dbReference type="Proteomes" id="UP000775213"/>
    </source>
</evidence>
<dbReference type="EMBL" id="JAGFBR010000014">
    <property type="protein sequence ID" value="KAH0455334.1"/>
    <property type="molecule type" value="Genomic_DNA"/>
</dbReference>
<proteinExistence type="predicted"/>
<keyword evidence="3" id="KW-1185">Reference proteome</keyword>
<evidence type="ECO:0000313" key="2">
    <source>
        <dbReference type="EMBL" id="KAH0455334.1"/>
    </source>
</evidence>
<evidence type="ECO:0000256" key="1">
    <source>
        <dbReference type="SAM" id="MobiDB-lite"/>
    </source>
</evidence>